<evidence type="ECO:0000313" key="1">
    <source>
        <dbReference type="EMBL" id="KAI4822681.1"/>
    </source>
</evidence>
<accession>A0ACB9X7V0</accession>
<name>A0ACB9X7V0_CHAAC</name>
<reference evidence="1" key="1">
    <citation type="submission" date="2022-05" db="EMBL/GenBank/DDBJ databases">
        <title>Chromosome-level genome of Chaenocephalus aceratus.</title>
        <authorList>
            <person name="Park H."/>
        </authorList>
    </citation>
    <scope>NUCLEOTIDE SEQUENCE</scope>
    <source>
        <strain evidence="1">KU_202001</strain>
    </source>
</reference>
<comment type="caution">
    <text evidence="1">The sequence shown here is derived from an EMBL/GenBank/DDBJ whole genome shotgun (WGS) entry which is preliminary data.</text>
</comment>
<proteinExistence type="predicted"/>
<feature type="non-terminal residue" evidence="1">
    <location>
        <position position="63"/>
    </location>
</feature>
<gene>
    <name evidence="1" type="ORF">KUCAC02_008213</name>
</gene>
<sequence length="63" mass="7211">PSSVRGRRWRRKVWGRQKSVVMMRKQKRSTTLPHVRMCPSLLSRAPFRSPCCVSSPVCGSVLV</sequence>
<evidence type="ECO:0000313" key="2">
    <source>
        <dbReference type="Proteomes" id="UP001057452"/>
    </source>
</evidence>
<feature type="non-terminal residue" evidence="1">
    <location>
        <position position="1"/>
    </location>
</feature>
<dbReference type="Proteomes" id="UP001057452">
    <property type="component" value="Chromosome 8"/>
</dbReference>
<organism evidence="1 2">
    <name type="scientific">Chaenocephalus aceratus</name>
    <name type="common">Blackfin icefish</name>
    <name type="synonym">Chaenichthys aceratus</name>
    <dbReference type="NCBI Taxonomy" id="36190"/>
    <lineage>
        <taxon>Eukaryota</taxon>
        <taxon>Metazoa</taxon>
        <taxon>Chordata</taxon>
        <taxon>Craniata</taxon>
        <taxon>Vertebrata</taxon>
        <taxon>Euteleostomi</taxon>
        <taxon>Actinopterygii</taxon>
        <taxon>Neopterygii</taxon>
        <taxon>Teleostei</taxon>
        <taxon>Neoteleostei</taxon>
        <taxon>Acanthomorphata</taxon>
        <taxon>Eupercaria</taxon>
        <taxon>Perciformes</taxon>
        <taxon>Notothenioidei</taxon>
        <taxon>Channichthyidae</taxon>
        <taxon>Chaenocephalus</taxon>
    </lineage>
</organism>
<dbReference type="EMBL" id="CM043792">
    <property type="protein sequence ID" value="KAI4822681.1"/>
    <property type="molecule type" value="Genomic_DNA"/>
</dbReference>
<protein>
    <submittedName>
        <fullName evidence="1">Uncharacterized protein</fullName>
    </submittedName>
</protein>
<keyword evidence="2" id="KW-1185">Reference proteome</keyword>